<keyword evidence="2" id="KW-1185">Reference proteome</keyword>
<proteinExistence type="predicted"/>
<evidence type="ECO:0000313" key="3">
    <source>
        <dbReference type="RefSeq" id="XP_016942695.4"/>
    </source>
</evidence>
<dbReference type="GeneID" id="108019382"/>
<evidence type="ECO:0000256" key="1">
    <source>
        <dbReference type="SAM" id="SignalP"/>
    </source>
</evidence>
<organism evidence="2 3">
    <name type="scientific">Drosophila suzukii</name>
    <name type="common">Spotted-wing drosophila fruit fly</name>
    <dbReference type="NCBI Taxonomy" id="28584"/>
    <lineage>
        <taxon>Eukaryota</taxon>
        <taxon>Metazoa</taxon>
        <taxon>Ecdysozoa</taxon>
        <taxon>Arthropoda</taxon>
        <taxon>Hexapoda</taxon>
        <taxon>Insecta</taxon>
        <taxon>Pterygota</taxon>
        <taxon>Neoptera</taxon>
        <taxon>Endopterygota</taxon>
        <taxon>Diptera</taxon>
        <taxon>Brachycera</taxon>
        <taxon>Muscomorpha</taxon>
        <taxon>Ephydroidea</taxon>
        <taxon>Drosophilidae</taxon>
        <taxon>Drosophila</taxon>
        <taxon>Sophophora</taxon>
    </lineage>
</organism>
<dbReference type="Proteomes" id="UP001652628">
    <property type="component" value="Chromosome 3"/>
</dbReference>
<sequence length="207" mass="21603">MFKNSKSAWICVLMCLGSPAWGSFHHGPSTVGVPVGVPVPVPVPVPSPYPVPSPVAVPAPVAVPVSDTVTIPAVYNAHQAFAYGTEEHYAPAPPPAIFKYSSSYAAPQPVIKYSLGAPVTTTTTTYTGFAAPPTSHFAAAPPVQFAAPPPPQFLTRYAAPPTGYQFAAAPSFGRYKLHFGAPPPPSYHHSPAAVYGAPPPTFNTQGW</sequence>
<dbReference type="AlphaFoldDB" id="A0AB39ZUZ8"/>
<evidence type="ECO:0000313" key="2">
    <source>
        <dbReference type="Proteomes" id="UP001652628"/>
    </source>
</evidence>
<keyword evidence="1" id="KW-0732">Signal</keyword>
<feature type="chain" id="PRO_5046803836" evidence="1">
    <location>
        <begin position="23"/>
        <end position="207"/>
    </location>
</feature>
<dbReference type="RefSeq" id="XP_016942695.4">
    <property type="nucleotide sequence ID" value="XM_017087206.4"/>
</dbReference>
<protein>
    <submittedName>
        <fullName evidence="3">Uncharacterized protein</fullName>
    </submittedName>
</protein>
<accession>A0AB39ZUZ8</accession>
<reference evidence="3" key="1">
    <citation type="submission" date="2025-08" db="UniProtKB">
        <authorList>
            <consortium name="RefSeq"/>
        </authorList>
    </citation>
    <scope>IDENTIFICATION</scope>
</reference>
<feature type="signal peptide" evidence="1">
    <location>
        <begin position="1"/>
        <end position="22"/>
    </location>
</feature>
<name>A0AB39ZUZ8_DROSZ</name>
<gene>
    <name evidence="3" type="primary">LOC108019382</name>
</gene>